<accession>A0ABD3NRJ9</accession>
<dbReference type="Pfam" id="PF14826">
    <property type="entry name" value="FACT-Spt16_Nlob"/>
    <property type="match status" value="1"/>
</dbReference>
<dbReference type="SMART" id="SM01287">
    <property type="entry name" value="Rtt106"/>
    <property type="match status" value="1"/>
</dbReference>
<evidence type="ECO:0000256" key="3">
    <source>
        <dbReference type="ARBA" id="ARBA00022705"/>
    </source>
</evidence>
<evidence type="ECO:0000256" key="11">
    <source>
        <dbReference type="SAM" id="MobiDB-lite"/>
    </source>
</evidence>
<reference evidence="15 16" key="1">
    <citation type="submission" date="2024-10" db="EMBL/GenBank/DDBJ databases">
        <title>Updated reference genomes for cyclostephanoid diatoms.</title>
        <authorList>
            <person name="Roberts W.R."/>
            <person name="Alverson A.J."/>
        </authorList>
    </citation>
    <scope>NUCLEOTIDE SEQUENCE [LARGE SCALE GENOMIC DNA]</scope>
    <source>
        <strain evidence="15 16">AJA010-31</strain>
    </source>
</reference>
<keyword evidence="8 10" id="KW-0234">DNA repair</keyword>
<keyword evidence="2 10" id="KW-0158">Chromosome</keyword>
<dbReference type="Pfam" id="PF24824">
    <property type="entry name" value="PH_SPT16"/>
    <property type="match status" value="1"/>
</dbReference>
<dbReference type="InterPro" id="IPR040258">
    <property type="entry name" value="Spt16"/>
</dbReference>
<evidence type="ECO:0000259" key="12">
    <source>
        <dbReference type="SMART" id="SM01285"/>
    </source>
</evidence>
<dbReference type="SMART" id="SM01286">
    <property type="entry name" value="SPT16"/>
    <property type="match status" value="1"/>
</dbReference>
<dbReference type="InterPro" id="IPR011993">
    <property type="entry name" value="PH-like_dom_sf"/>
</dbReference>
<dbReference type="Pfam" id="PF21091">
    <property type="entry name" value="SPT16_C"/>
    <property type="match status" value="1"/>
</dbReference>
<gene>
    <name evidence="15" type="ORF">ACHAWO_002704</name>
</gene>
<feature type="compositionally biased region" description="Acidic residues" evidence="11">
    <location>
        <begin position="975"/>
        <end position="984"/>
    </location>
</feature>
<evidence type="ECO:0000256" key="2">
    <source>
        <dbReference type="ARBA" id="ARBA00022454"/>
    </source>
</evidence>
<sequence>MAELDVERFYERLNKIHAHFVKNREGAFWNGATALTINRPSSDDENPYTKSEIIHHYLFGYDLPDTVLLLTKEGQCVILAAKKKVEFLESAKGQETGTITELTLLLRDKTDDNEGNFEEMLKVARGKANGENVKIGILLKEHKGNADLKQGSVVGGWEKKLTEDSSKVDLVDVTAGISIVMATKDEVELDLMKKSSVLSNKVLKHGFIPKIESVIDEGTKTTHEKLAQEVDEIIEDPSKINLQVQKETVQSCYFPIVQSGGEYDFKVSAQSSSSNVKYDVITVALGARYQYYCSNIARTLLVDPPKQVSAMYELLLGMQEACLKAMTPGNPLKAVWDAAVKYLKAKGKEELVQSLPKNLGFAIGLDFRDSMLPLNAKTTVPFRPGMVFNLCVSFAGLKLSESARSATNSKSDVKNLSKYGLVLGDMVQITSKAPEVLTKYGKALTDISYTINDDDDDADESDEDNDAKLAKKIAKEEDANPSGGRRSGRLAANATNSQESEGQAERERKQIELMARKNEERLRELARASKRKGEDGKTKKAEELEAYKRTKDLPENALPNQVKVDMANQCVILPICGNPVPFHISTIKNVVLPDPDSASYLRINFYTAGMALGKEAPENTMKLIQKYAPYATFIREVTFRSLDSHSLTTAFRQISQLRKSARQKELQDQEEANLVKQDKLVRTKNERVPRLSDLTMRPVFAGRKTQGNLEAHSNGLRFISSRGEIVDVMYANIKHAIFQPCESDIMVLVHFHLKNPIMIGKKKQEDIQFFTEVVDASQAVDAGKRSMYDPDEMDDEQRERQLRKRLNEAFKDFCRKVESVARKNGFSLEFDIPYRDLGFTGNPHKEMVFIQPTLNCLCNLTETPFFVVELAEVDHVHFERVTFMSKAFDMVLVNKDFTKQPWRVDMIPNDDKDSIQEWLTDMEISYTEGPMNLNWKSIMSTVEGDERFYMDTEEDEVTPKEAGWEFLRMFGKDDEGSEEEEDNDSGYSEHSGEEESEEEEEEEEEEAFDSEEESDYDGDEDLEEEGMDWDDMEREAAADDRRRKRDDDAEESRSKRKRGRR</sequence>
<keyword evidence="5 10" id="KW-0805">Transcription regulation</keyword>
<comment type="similarity">
    <text evidence="1 10">Belongs to the peptidase M24 family. SPT16 subfamily.</text>
</comment>
<comment type="subcellular location">
    <subcellularLocation>
        <location evidence="10">Nucleus</location>
    </subcellularLocation>
    <subcellularLocation>
        <location evidence="10">Chromosome</location>
    </subcellularLocation>
</comment>
<evidence type="ECO:0000256" key="9">
    <source>
        <dbReference type="ARBA" id="ARBA00023242"/>
    </source>
</evidence>
<evidence type="ECO:0000256" key="6">
    <source>
        <dbReference type="ARBA" id="ARBA00023054"/>
    </source>
</evidence>
<dbReference type="SUPFAM" id="SSF55920">
    <property type="entry name" value="Creatinase/aminopeptidase"/>
    <property type="match status" value="1"/>
</dbReference>
<keyword evidence="6" id="KW-0175">Coiled coil</keyword>
<dbReference type="GO" id="GO:0006281">
    <property type="term" value="P:DNA repair"/>
    <property type="evidence" value="ECO:0007669"/>
    <property type="project" value="UniProtKB-UniRule"/>
</dbReference>
<dbReference type="Gene3D" id="3.90.230.10">
    <property type="entry name" value="Creatinase/methionine aminopeptidase superfamily"/>
    <property type="match status" value="1"/>
</dbReference>
<dbReference type="Pfam" id="PF08644">
    <property type="entry name" value="SPT16"/>
    <property type="match status" value="1"/>
</dbReference>
<dbReference type="Pfam" id="PF00557">
    <property type="entry name" value="Peptidase_M24"/>
    <property type="match status" value="1"/>
</dbReference>
<dbReference type="EMBL" id="JALLPJ020001105">
    <property type="protein sequence ID" value="KAL3776310.1"/>
    <property type="molecule type" value="Genomic_DNA"/>
</dbReference>
<keyword evidence="7 10" id="KW-0804">Transcription</keyword>
<comment type="subunit">
    <text evidence="10">Component of the FACT complex.</text>
</comment>
<dbReference type="AlphaFoldDB" id="A0ABD3NRJ9"/>
<evidence type="ECO:0000313" key="15">
    <source>
        <dbReference type="EMBL" id="KAL3776310.1"/>
    </source>
</evidence>
<feature type="region of interest" description="Disordered" evidence="11">
    <location>
        <begin position="972"/>
        <end position="1061"/>
    </location>
</feature>
<dbReference type="SMART" id="SM01285">
    <property type="entry name" value="FACT-Spt16_Nlob"/>
    <property type="match status" value="1"/>
</dbReference>
<feature type="compositionally biased region" description="Basic and acidic residues" evidence="11">
    <location>
        <begin position="1034"/>
        <end position="1053"/>
    </location>
</feature>
<name>A0ABD3NRJ9_9STRA</name>
<dbReference type="InterPro" id="IPR013719">
    <property type="entry name" value="RTT106/SPT16-like_middle_dom"/>
</dbReference>
<keyword evidence="3 10" id="KW-0235">DNA replication</keyword>
<dbReference type="Pfam" id="PF08512">
    <property type="entry name" value="Rttp106-like_middle"/>
    <property type="match status" value="1"/>
</dbReference>
<keyword evidence="4 10" id="KW-0227">DNA damage</keyword>
<feature type="compositionally biased region" description="Acidic residues" evidence="11">
    <location>
        <begin position="992"/>
        <end position="1033"/>
    </location>
</feature>
<protein>
    <recommendedName>
        <fullName evidence="10">FACT complex subunit</fullName>
    </recommendedName>
</protein>
<comment type="caution">
    <text evidence="15">The sequence shown here is derived from an EMBL/GenBank/DDBJ whole genome shotgun (WGS) entry which is preliminary data.</text>
</comment>
<proteinExistence type="inferred from homology"/>
<dbReference type="FunFam" id="2.30.29.150:FF:000005">
    <property type="entry name" value="FACT complex subunit SPT16"/>
    <property type="match status" value="1"/>
</dbReference>
<dbReference type="Gene3D" id="2.30.29.30">
    <property type="entry name" value="Pleckstrin-homology domain (PH domain)/Phosphotyrosine-binding domain (PTB)"/>
    <property type="match status" value="1"/>
</dbReference>
<evidence type="ECO:0000313" key="16">
    <source>
        <dbReference type="Proteomes" id="UP001530400"/>
    </source>
</evidence>
<evidence type="ECO:0000256" key="7">
    <source>
        <dbReference type="ARBA" id="ARBA00023163"/>
    </source>
</evidence>
<evidence type="ECO:0000256" key="8">
    <source>
        <dbReference type="ARBA" id="ARBA00023204"/>
    </source>
</evidence>
<organism evidence="15 16">
    <name type="scientific">Cyclotella atomus</name>
    <dbReference type="NCBI Taxonomy" id="382360"/>
    <lineage>
        <taxon>Eukaryota</taxon>
        <taxon>Sar</taxon>
        <taxon>Stramenopiles</taxon>
        <taxon>Ochrophyta</taxon>
        <taxon>Bacillariophyta</taxon>
        <taxon>Coscinodiscophyceae</taxon>
        <taxon>Thalassiosirophycidae</taxon>
        <taxon>Stephanodiscales</taxon>
        <taxon>Stephanodiscaceae</taxon>
        <taxon>Cyclotella</taxon>
    </lineage>
</organism>
<dbReference type="FunFam" id="2.30.29.210:FF:000001">
    <property type="entry name" value="FACT complex subunit spt16"/>
    <property type="match status" value="1"/>
</dbReference>
<dbReference type="Gene3D" id="3.40.350.10">
    <property type="entry name" value="Creatinase/prolidase N-terminal domain"/>
    <property type="match status" value="1"/>
</dbReference>
<evidence type="ECO:0000256" key="1">
    <source>
        <dbReference type="ARBA" id="ARBA00010779"/>
    </source>
</evidence>
<dbReference type="InterPro" id="IPR048969">
    <property type="entry name" value="FACT_SPT16_C"/>
</dbReference>
<dbReference type="Gene3D" id="2.30.29.150">
    <property type="match status" value="1"/>
</dbReference>
<dbReference type="GO" id="GO:0035101">
    <property type="term" value="C:FACT complex"/>
    <property type="evidence" value="ECO:0007669"/>
    <property type="project" value="UniProtKB-UniRule"/>
</dbReference>
<feature type="domain" description="Histone chaperone RTT106/FACT complex subunit SPT16-like middle" evidence="14">
    <location>
        <begin position="839"/>
        <end position="929"/>
    </location>
</feature>
<dbReference type="InterPro" id="IPR000994">
    <property type="entry name" value="Pept_M24"/>
</dbReference>
<feature type="region of interest" description="Disordered" evidence="11">
    <location>
        <begin position="473"/>
        <end position="507"/>
    </location>
</feature>
<dbReference type="FunFam" id="3.90.230.10:FF:000005">
    <property type="entry name" value="FACT complex subunit spt16"/>
    <property type="match status" value="1"/>
</dbReference>
<dbReference type="PANTHER" id="PTHR13980">
    <property type="entry name" value="CDC68 RELATED"/>
    <property type="match status" value="1"/>
</dbReference>
<dbReference type="Gene3D" id="2.30.29.210">
    <property type="entry name" value="FACT complex subunit Spt16p/Cdc68p"/>
    <property type="match status" value="1"/>
</dbReference>
<feature type="domain" description="FACT complex subunit SPT16 middle" evidence="13">
    <location>
        <begin position="562"/>
        <end position="718"/>
    </location>
</feature>
<evidence type="ECO:0000256" key="5">
    <source>
        <dbReference type="ARBA" id="ARBA00023015"/>
    </source>
</evidence>
<dbReference type="GO" id="GO:0010468">
    <property type="term" value="P:regulation of gene expression"/>
    <property type="evidence" value="ECO:0007669"/>
    <property type="project" value="UniProtKB-ARBA"/>
</dbReference>
<dbReference type="InterPro" id="IPR029148">
    <property type="entry name" value="FACT-SPT16_Nlobe"/>
</dbReference>
<dbReference type="InterPro" id="IPR056595">
    <property type="entry name" value="Fact-SPT16_PH"/>
</dbReference>
<dbReference type="PANTHER" id="PTHR13980:SF15">
    <property type="entry name" value="FACT COMPLEX SUBUNIT SPT16"/>
    <property type="match status" value="1"/>
</dbReference>
<dbReference type="FunFam" id="2.30.29.30:FF:000017">
    <property type="entry name" value="FACT complex subunit SPT16"/>
    <property type="match status" value="1"/>
</dbReference>
<dbReference type="Proteomes" id="UP001530400">
    <property type="component" value="Unassembled WGS sequence"/>
</dbReference>
<dbReference type="InterPro" id="IPR029149">
    <property type="entry name" value="Creatin/AminoP/Spt16_N"/>
</dbReference>
<evidence type="ECO:0000256" key="10">
    <source>
        <dbReference type="RuleBase" id="RU367052"/>
    </source>
</evidence>
<evidence type="ECO:0000259" key="13">
    <source>
        <dbReference type="SMART" id="SM01286"/>
    </source>
</evidence>
<keyword evidence="9 10" id="KW-0539">Nucleus</keyword>
<feature type="domain" description="FACT complex subunit SPT16 N-terminal lobe" evidence="12">
    <location>
        <begin position="4"/>
        <end position="177"/>
    </location>
</feature>
<dbReference type="GO" id="GO:0006260">
    <property type="term" value="P:DNA replication"/>
    <property type="evidence" value="ECO:0007669"/>
    <property type="project" value="UniProtKB-KW"/>
</dbReference>
<evidence type="ECO:0000259" key="14">
    <source>
        <dbReference type="SMART" id="SM01287"/>
    </source>
</evidence>
<comment type="function">
    <text evidence="10">Component of the FACT complex, a general chromatin factor that acts to reorganize nucleosomes. The FACT complex is involved in multiple processes that require DNA as a template such as mRNA elongation, DNA replication and DNA repair. During transcription elongation the FACT complex acts as a histone chaperone that both destabilizes and restores nucleosomal structure. It facilitates the passage of RNA polymerase II and transcription by promoting the dissociation of one histone H2A-H2B dimer from the nucleosome, then subsequently promotes the reestablishment of the nucleosome following the passage of RNA polymerase II.</text>
</comment>
<evidence type="ECO:0000256" key="4">
    <source>
        <dbReference type="ARBA" id="ARBA00022763"/>
    </source>
</evidence>
<dbReference type="InterPro" id="IPR036005">
    <property type="entry name" value="Creatinase/aminopeptidase-like"/>
</dbReference>
<keyword evidence="16" id="KW-1185">Reference proteome</keyword>
<dbReference type="InterPro" id="IPR013953">
    <property type="entry name" value="FACT_SPT16_M"/>
</dbReference>